<evidence type="ECO:0000256" key="10">
    <source>
        <dbReference type="ARBA" id="ARBA00024347"/>
    </source>
</evidence>
<dbReference type="PANTHER" id="PTHR45740">
    <property type="entry name" value="POLY [ADP-RIBOSE] POLYMERASE"/>
    <property type="match status" value="1"/>
</dbReference>
<dbReference type="PROSITE" id="PS50103">
    <property type="entry name" value="ZF_C3H1"/>
    <property type="match status" value="3"/>
</dbReference>
<dbReference type="Pfam" id="PF23466">
    <property type="entry name" value="WWE_4"/>
    <property type="match status" value="1"/>
</dbReference>
<dbReference type="InterPro" id="IPR036388">
    <property type="entry name" value="WH-like_DNA-bd_sf"/>
</dbReference>
<dbReference type="SUPFAM" id="SSF56399">
    <property type="entry name" value="ADP-ribosylation"/>
    <property type="match status" value="1"/>
</dbReference>
<dbReference type="GO" id="GO:0008270">
    <property type="term" value="F:zinc ion binding"/>
    <property type="evidence" value="ECO:0007669"/>
    <property type="project" value="UniProtKB-KW"/>
</dbReference>
<sequence length="661" mass="75553">MATTVSNLITRILCENQGRLDYKQLYQKIRQTVTVVDSLLFDVLSDSSKFVIIAGKQKAASRALGADSIIIAKTSLRLCQKLPNDCNNCGDLHLCRYFVCGNCKYRNKCKNSHDLDSAYNRGVLRAKGLQELGEAALFHLLLQNDSYLLPEICSHYNKGNGEHGSCRYKEGCTNLHVCQHFLQGDCKFGAACKRSHTFGPSTMKILSGRGVSPENMRILHEIYKNRFAITHHAEKPAGSPPAPPPAPAVKERSRKPSSNSISEADSNEICLFFIRRHCSFKEKCIQVHYHLPYRWQVLSSDGSTWKDLPNMEDIEKAYCNPEKNKSQGSPPVDFLTMTFGAWKVRRLSTASSVTKPPHYILTTEWLWYWQDEHGKWSEYGQEANGKTASSITSQSLENVYLADVDKEVQFSAGNQHYVLHFKDMFQQNCKFKTKREVRRRPRFLSAQEVEKKLKKEMPETSSSTAVCVPQHWDKAALPDFTYKLVTLSSSTMEYRQVEQLFRRTMPASTIHSIQRVQNPSLWRVFQWQKEQMQKKNGGKAVDERLLFHGTEQSLITAICEQNFDWRICGVHGTMYGKGSYFARDAAYSDRYTQSNSKTKSMFVVLVLVGEFTRGATNYLRPPEKGTNQGFYDSCVDSETNPTIFVIFEKHQIYPEFIIEYS</sequence>
<evidence type="ECO:0000256" key="2">
    <source>
        <dbReference type="ARBA" id="ARBA00004496"/>
    </source>
</evidence>
<dbReference type="Gene3D" id="3.30.720.50">
    <property type="match status" value="1"/>
</dbReference>
<keyword evidence="9" id="KW-0539">Nucleus</keyword>
<feature type="zinc finger region" description="C3H1-type" evidence="11">
    <location>
        <begin position="264"/>
        <end position="291"/>
    </location>
</feature>
<dbReference type="GO" id="GO:0005634">
    <property type="term" value="C:nucleus"/>
    <property type="evidence" value="ECO:0007669"/>
    <property type="project" value="UniProtKB-SubCell"/>
</dbReference>
<dbReference type="GO" id="GO:0005737">
    <property type="term" value="C:cytoplasm"/>
    <property type="evidence" value="ECO:0007669"/>
    <property type="project" value="UniProtKB-SubCell"/>
</dbReference>
<feature type="domain" description="C3H1-type" evidence="13">
    <location>
        <begin position="177"/>
        <end position="199"/>
    </location>
</feature>
<feature type="domain" description="WWE" evidence="14">
    <location>
        <begin position="352"/>
        <end position="439"/>
    </location>
</feature>
<dbReference type="InterPro" id="IPR037197">
    <property type="entry name" value="WWE_dom_sf"/>
</dbReference>
<dbReference type="Gene3D" id="3.90.228.10">
    <property type="match status" value="1"/>
</dbReference>
<dbReference type="Gene3D" id="3.30.1370.210">
    <property type="match status" value="1"/>
</dbReference>
<keyword evidence="3" id="KW-0963">Cytoplasm</keyword>
<keyword evidence="5 11" id="KW-0479">Metal-binding</keyword>
<keyword evidence="7 11" id="KW-0863">Zinc-finger</keyword>
<dbReference type="Pfam" id="PF24356">
    <property type="entry name" value="WHD_PARP12"/>
    <property type="match status" value="1"/>
</dbReference>
<dbReference type="PROSITE" id="PS50918">
    <property type="entry name" value="WWE"/>
    <property type="match status" value="1"/>
</dbReference>
<dbReference type="SMART" id="SM00356">
    <property type="entry name" value="ZnF_C3H1"/>
    <property type="match status" value="3"/>
</dbReference>
<dbReference type="PANTHER" id="PTHR45740:SF6">
    <property type="entry name" value="PROTEIN MONO-ADP-RIBOSYLTRANSFERASE PARP12"/>
    <property type="match status" value="1"/>
</dbReference>
<evidence type="ECO:0000313" key="17">
    <source>
        <dbReference type="Proteomes" id="UP001046870"/>
    </source>
</evidence>
<gene>
    <name evidence="16" type="ORF">MATL_G00258090</name>
</gene>
<organism evidence="16 17">
    <name type="scientific">Megalops atlanticus</name>
    <name type="common">Tarpon</name>
    <name type="synonym">Clupea gigantea</name>
    <dbReference type="NCBI Taxonomy" id="7932"/>
    <lineage>
        <taxon>Eukaryota</taxon>
        <taxon>Metazoa</taxon>
        <taxon>Chordata</taxon>
        <taxon>Craniata</taxon>
        <taxon>Vertebrata</taxon>
        <taxon>Euteleostomi</taxon>
        <taxon>Actinopterygii</taxon>
        <taxon>Neopterygii</taxon>
        <taxon>Teleostei</taxon>
        <taxon>Elopiformes</taxon>
        <taxon>Megalopidae</taxon>
        <taxon>Megalops</taxon>
    </lineage>
</organism>
<dbReference type="Pfam" id="PF00644">
    <property type="entry name" value="PARP"/>
    <property type="match status" value="1"/>
</dbReference>
<evidence type="ECO:0000259" key="13">
    <source>
        <dbReference type="PROSITE" id="PS50103"/>
    </source>
</evidence>
<feature type="zinc finger region" description="C3H1-type" evidence="11">
    <location>
        <begin position="177"/>
        <end position="199"/>
    </location>
</feature>
<dbReference type="GO" id="GO:0003950">
    <property type="term" value="F:NAD+ poly-ADP-ribosyltransferase activity"/>
    <property type="evidence" value="ECO:0007669"/>
    <property type="project" value="InterPro"/>
</dbReference>
<comment type="subcellular location">
    <subcellularLocation>
        <location evidence="2">Cytoplasm</location>
    </subcellularLocation>
    <subcellularLocation>
        <location evidence="1">Nucleus</location>
    </subcellularLocation>
</comment>
<dbReference type="InterPro" id="IPR057602">
    <property type="entry name" value="Zfn-CCCH_PARP12"/>
</dbReference>
<dbReference type="Proteomes" id="UP001046870">
    <property type="component" value="Chromosome 25"/>
</dbReference>
<evidence type="ECO:0000256" key="1">
    <source>
        <dbReference type="ARBA" id="ARBA00004123"/>
    </source>
</evidence>
<dbReference type="CDD" id="cd01439">
    <property type="entry name" value="TCCD_inducible_PARP_like"/>
    <property type="match status" value="1"/>
</dbReference>
<dbReference type="EMBL" id="JAFDVH010000025">
    <property type="protein sequence ID" value="KAG7454293.1"/>
    <property type="molecule type" value="Genomic_DNA"/>
</dbReference>
<dbReference type="InterPro" id="IPR004170">
    <property type="entry name" value="WWE_dom"/>
</dbReference>
<evidence type="ECO:0000256" key="6">
    <source>
        <dbReference type="ARBA" id="ARBA00022737"/>
    </source>
</evidence>
<feature type="domain" description="C3H1-type" evidence="13">
    <location>
        <begin position="94"/>
        <end position="116"/>
    </location>
</feature>
<feature type="compositionally biased region" description="Pro residues" evidence="12">
    <location>
        <begin position="238"/>
        <end position="247"/>
    </location>
</feature>
<evidence type="ECO:0000256" key="4">
    <source>
        <dbReference type="ARBA" id="ARBA00022553"/>
    </source>
</evidence>
<keyword evidence="6" id="KW-0677">Repeat</keyword>
<evidence type="ECO:0000256" key="7">
    <source>
        <dbReference type="ARBA" id="ARBA00022771"/>
    </source>
</evidence>
<dbReference type="PROSITE" id="PS51059">
    <property type="entry name" value="PARP_CATALYTIC"/>
    <property type="match status" value="1"/>
</dbReference>
<dbReference type="AlphaFoldDB" id="A0A9D3P9S9"/>
<evidence type="ECO:0000313" key="16">
    <source>
        <dbReference type="EMBL" id="KAG7454293.1"/>
    </source>
</evidence>
<dbReference type="Gene3D" id="4.10.1000.10">
    <property type="entry name" value="Zinc finger, CCCH-type"/>
    <property type="match status" value="1"/>
</dbReference>
<feature type="zinc finger region" description="C3H1-type" evidence="11">
    <location>
        <begin position="94"/>
        <end position="116"/>
    </location>
</feature>
<evidence type="ECO:0000259" key="15">
    <source>
        <dbReference type="PROSITE" id="PS51059"/>
    </source>
</evidence>
<dbReference type="Pfam" id="PF02825">
    <property type="entry name" value="WWE"/>
    <property type="match status" value="1"/>
</dbReference>
<feature type="region of interest" description="Disordered" evidence="12">
    <location>
        <begin position="233"/>
        <end position="262"/>
    </location>
</feature>
<protein>
    <recommendedName>
        <fullName evidence="18">Poly (ADP-ribose) polymerase family, member 12a</fullName>
    </recommendedName>
</protein>
<evidence type="ECO:0000256" key="11">
    <source>
        <dbReference type="PROSITE-ProRule" id="PRU00723"/>
    </source>
</evidence>
<accession>A0A9D3P9S9</accession>
<dbReference type="Gene3D" id="1.10.10.10">
    <property type="entry name" value="Winged helix-like DNA-binding domain superfamily/Winged helix DNA-binding domain"/>
    <property type="match status" value="1"/>
</dbReference>
<dbReference type="GO" id="GO:1990404">
    <property type="term" value="F:NAD+-protein mono-ADP-ribosyltransferase activity"/>
    <property type="evidence" value="ECO:0007669"/>
    <property type="project" value="TreeGrafter"/>
</dbReference>
<dbReference type="InterPro" id="IPR000571">
    <property type="entry name" value="Znf_CCCH"/>
</dbReference>
<proteinExistence type="inferred from homology"/>
<feature type="domain" description="C3H1-type" evidence="13">
    <location>
        <begin position="264"/>
        <end position="291"/>
    </location>
</feature>
<reference evidence="16" key="1">
    <citation type="submission" date="2021-01" db="EMBL/GenBank/DDBJ databases">
        <authorList>
            <person name="Zahm M."/>
            <person name="Roques C."/>
            <person name="Cabau C."/>
            <person name="Klopp C."/>
            <person name="Donnadieu C."/>
            <person name="Jouanno E."/>
            <person name="Lampietro C."/>
            <person name="Louis A."/>
            <person name="Herpin A."/>
            <person name="Echchiki A."/>
            <person name="Berthelot C."/>
            <person name="Parey E."/>
            <person name="Roest-Crollius H."/>
            <person name="Braasch I."/>
            <person name="Postlethwait J."/>
            <person name="Bobe J."/>
            <person name="Montfort J."/>
            <person name="Bouchez O."/>
            <person name="Begum T."/>
            <person name="Mejri S."/>
            <person name="Adams A."/>
            <person name="Chen W.-J."/>
            <person name="Guiguen Y."/>
        </authorList>
    </citation>
    <scope>NUCLEOTIDE SEQUENCE</scope>
    <source>
        <strain evidence="16">YG-15Mar2019-1</strain>
        <tissue evidence="16">Brain</tissue>
    </source>
</reference>
<name>A0A9D3P9S9_MEGAT</name>
<comment type="caution">
    <text evidence="16">The sequence shown here is derived from an EMBL/GenBank/DDBJ whole genome shotgun (WGS) entry which is preliminary data.</text>
</comment>
<feature type="domain" description="PARP catalytic" evidence="15">
    <location>
        <begin position="468"/>
        <end position="661"/>
    </location>
</feature>
<comment type="similarity">
    <text evidence="10">Belongs to the ARTD/PARP family.</text>
</comment>
<evidence type="ECO:0000256" key="12">
    <source>
        <dbReference type="SAM" id="MobiDB-lite"/>
    </source>
</evidence>
<dbReference type="InterPro" id="IPR012317">
    <property type="entry name" value="Poly(ADP-ribose)pol_cat_dom"/>
</dbReference>
<keyword evidence="17" id="KW-1185">Reference proteome</keyword>
<keyword evidence="4" id="KW-0597">Phosphoprotein</keyword>
<dbReference type="SUPFAM" id="SSF117839">
    <property type="entry name" value="WWE domain"/>
    <property type="match status" value="1"/>
</dbReference>
<dbReference type="InterPro" id="IPR051712">
    <property type="entry name" value="ARTD-AVP"/>
</dbReference>
<dbReference type="InterPro" id="IPR056226">
    <property type="entry name" value="WH_PARP12"/>
</dbReference>
<evidence type="ECO:0000256" key="8">
    <source>
        <dbReference type="ARBA" id="ARBA00022833"/>
    </source>
</evidence>
<evidence type="ECO:0000256" key="9">
    <source>
        <dbReference type="ARBA" id="ARBA00023242"/>
    </source>
</evidence>
<evidence type="ECO:0000256" key="5">
    <source>
        <dbReference type="ARBA" id="ARBA00022723"/>
    </source>
</evidence>
<dbReference type="OrthoDB" id="6133115at2759"/>
<evidence type="ECO:0008006" key="18">
    <source>
        <dbReference type="Google" id="ProtNLM"/>
    </source>
</evidence>
<evidence type="ECO:0000256" key="3">
    <source>
        <dbReference type="ARBA" id="ARBA00022490"/>
    </source>
</evidence>
<keyword evidence="8 11" id="KW-0862">Zinc</keyword>
<dbReference type="Pfam" id="PF25261">
    <property type="entry name" value="zf-CCCH_PARP12"/>
    <property type="match status" value="1"/>
</dbReference>
<evidence type="ECO:0000259" key="14">
    <source>
        <dbReference type="PROSITE" id="PS50918"/>
    </source>
</evidence>